<dbReference type="OrthoDB" id="119761at2"/>
<dbReference type="Proteomes" id="UP000277579">
    <property type="component" value="Unassembled WGS sequence"/>
</dbReference>
<feature type="compositionally biased region" description="Basic residues" evidence="1">
    <location>
        <begin position="149"/>
        <end position="170"/>
    </location>
</feature>
<dbReference type="GO" id="GO:0055085">
    <property type="term" value="P:transmembrane transport"/>
    <property type="evidence" value="ECO:0007669"/>
    <property type="project" value="InterPro"/>
</dbReference>
<protein>
    <submittedName>
        <fullName evidence="3">Low affinity Fe/Cu permease</fullName>
    </submittedName>
</protein>
<sequence length="170" mass="19189">MKTENTRKKSFFENFASRVTQITGSTPAILVAFGIVVGWAVCGPIFGYSETWQLVINTGTTIITFLMVFLIQKSQNKDSLALQLKLNELLASSRLASNRLVDIEDLTKEEMLVISTYYSKLNELAKKEKALHESHSLDEAKEGHEYKVRLGKPKKNKSIPKKSTRKPKNI</sequence>
<dbReference type="Pfam" id="PF04120">
    <property type="entry name" value="Iron_permease"/>
    <property type="match status" value="1"/>
</dbReference>
<keyword evidence="2" id="KW-0812">Transmembrane</keyword>
<keyword evidence="4" id="KW-1185">Reference proteome</keyword>
<accession>A0A495MI10</accession>
<organism evidence="3 4">
    <name type="scientific">Flavobacterium endophyticum</name>
    <dbReference type="NCBI Taxonomy" id="1540163"/>
    <lineage>
        <taxon>Bacteria</taxon>
        <taxon>Pseudomonadati</taxon>
        <taxon>Bacteroidota</taxon>
        <taxon>Flavobacteriia</taxon>
        <taxon>Flavobacteriales</taxon>
        <taxon>Flavobacteriaceae</taxon>
        <taxon>Flavobacterium</taxon>
    </lineage>
</organism>
<dbReference type="EMBL" id="RBLC01000001">
    <property type="protein sequence ID" value="RKS25627.1"/>
    <property type="molecule type" value="Genomic_DNA"/>
</dbReference>
<feature type="region of interest" description="Disordered" evidence="1">
    <location>
        <begin position="132"/>
        <end position="170"/>
    </location>
</feature>
<feature type="compositionally biased region" description="Basic and acidic residues" evidence="1">
    <location>
        <begin position="132"/>
        <end position="148"/>
    </location>
</feature>
<evidence type="ECO:0000313" key="3">
    <source>
        <dbReference type="EMBL" id="RKS25627.1"/>
    </source>
</evidence>
<feature type="transmembrane region" description="Helical" evidence="2">
    <location>
        <begin position="52"/>
        <end position="71"/>
    </location>
</feature>
<evidence type="ECO:0000256" key="1">
    <source>
        <dbReference type="SAM" id="MobiDB-lite"/>
    </source>
</evidence>
<keyword evidence="2" id="KW-0472">Membrane</keyword>
<feature type="transmembrane region" description="Helical" evidence="2">
    <location>
        <begin position="28"/>
        <end position="46"/>
    </location>
</feature>
<proteinExistence type="predicted"/>
<evidence type="ECO:0000313" key="4">
    <source>
        <dbReference type="Proteomes" id="UP000277579"/>
    </source>
</evidence>
<keyword evidence="2" id="KW-1133">Transmembrane helix</keyword>
<dbReference type="InterPro" id="IPR007251">
    <property type="entry name" value="Iron_permease_Fet4"/>
</dbReference>
<dbReference type="AlphaFoldDB" id="A0A495MI10"/>
<reference evidence="3 4" key="1">
    <citation type="submission" date="2018-10" db="EMBL/GenBank/DDBJ databases">
        <title>Genomic Encyclopedia of Archaeal and Bacterial Type Strains, Phase II (KMG-II): from individual species to whole genera.</title>
        <authorList>
            <person name="Goeker M."/>
        </authorList>
    </citation>
    <scope>NUCLEOTIDE SEQUENCE [LARGE SCALE GENOMIC DNA]</scope>
    <source>
        <strain evidence="3 4">DSM 29537</strain>
    </source>
</reference>
<name>A0A495MI10_9FLAO</name>
<evidence type="ECO:0000256" key="2">
    <source>
        <dbReference type="SAM" id="Phobius"/>
    </source>
</evidence>
<gene>
    <name evidence="3" type="ORF">CLV94_0665</name>
</gene>
<dbReference type="RefSeq" id="WP_121375012.1">
    <property type="nucleotide sequence ID" value="NZ_RBLC01000001.1"/>
</dbReference>
<comment type="caution">
    <text evidence="3">The sequence shown here is derived from an EMBL/GenBank/DDBJ whole genome shotgun (WGS) entry which is preliminary data.</text>
</comment>